<evidence type="ECO:0000313" key="2">
    <source>
        <dbReference type="EMBL" id="CAF3322613.1"/>
    </source>
</evidence>
<comment type="caution">
    <text evidence="2">The sequence shown here is derived from an EMBL/GenBank/DDBJ whole genome shotgun (WGS) entry which is preliminary data.</text>
</comment>
<reference evidence="2" key="1">
    <citation type="submission" date="2021-02" db="EMBL/GenBank/DDBJ databases">
        <authorList>
            <person name="Nowell W R."/>
        </authorList>
    </citation>
    <scope>NUCLEOTIDE SEQUENCE</scope>
</reference>
<dbReference type="Proteomes" id="UP000663862">
    <property type="component" value="Unassembled WGS sequence"/>
</dbReference>
<name>A0A817TW73_9BILA</name>
<dbReference type="EMBL" id="CAJNYU010000033">
    <property type="protein sequence ID" value="CAF3322613.1"/>
    <property type="molecule type" value="Genomic_DNA"/>
</dbReference>
<evidence type="ECO:0000256" key="1">
    <source>
        <dbReference type="SAM" id="MobiDB-lite"/>
    </source>
</evidence>
<organism evidence="2 4">
    <name type="scientific">Rotaria socialis</name>
    <dbReference type="NCBI Taxonomy" id="392032"/>
    <lineage>
        <taxon>Eukaryota</taxon>
        <taxon>Metazoa</taxon>
        <taxon>Spiralia</taxon>
        <taxon>Gnathifera</taxon>
        <taxon>Rotifera</taxon>
        <taxon>Eurotatoria</taxon>
        <taxon>Bdelloidea</taxon>
        <taxon>Philodinida</taxon>
        <taxon>Philodinidae</taxon>
        <taxon>Rotaria</taxon>
    </lineage>
</organism>
<dbReference type="AlphaFoldDB" id="A0A817TW73"/>
<proteinExistence type="predicted"/>
<gene>
    <name evidence="2" type="ORF">FME351_LOCUS1531</name>
    <name evidence="3" type="ORF">TSG867_LOCUS15101</name>
</gene>
<dbReference type="Proteomes" id="UP000663869">
    <property type="component" value="Unassembled WGS sequence"/>
</dbReference>
<feature type="region of interest" description="Disordered" evidence="1">
    <location>
        <begin position="155"/>
        <end position="181"/>
    </location>
</feature>
<feature type="compositionally biased region" description="Low complexity" evidence="1">
    <location>
        <begin position="160"/>
        <end position="174"/>
    </location>
</feature>
<accession>A0A817TW73</accession>
<feature type="region of interest" description="Disordered" evidence="1">
    <location>
        <begin position="198"/>
        <end position="228"/>
    </location>
</feature>
<feature type="compositionally biased region" description="Polar residues" evidence="1">
    <location>
        <begin position="360"/>
        <end position="377"/>
    </location>
</feature>
<feature type="compositionally biased region" description="Low complexity" evidence="1">
    <location>
        <begin position="378"/>
        <end position="394"/>
    </location>
</feature>
<evidence type="ECO:0000313" key="3">
    <source>
        <dbReference type="EMBL" id="CAF4428014.1"/>
    </source>
</evidence>
<evidence type="ECO:0000313" key="4">
    <source>
        <dbReference type="Proteomes" id="UP000663869"/>
    </source>
</evidence>
<dbReference type="EMBL" id="CAJOBQ010000869">
    <property type="protein sequence ID" value="CAF4428014.1"/>
    <property type="molecule type" value="Genomic_DNA"/>
</dbReference>
<feature type="region of interest" description="Disordered" evidence="1">
    <location>
        <begin position="360"/>
        <end position="394"/>
    </location>
</feature>
<sequence length="722" mass="79390">MPIREQSSTMALTENNVTDNSSFLLSSLSNLQQASTFNLFNDSSLSSFSLLTPTMNLSDITALKISNSNHNNNDHISDDDFAALFVSSMLSTTSNNSFDNINNNNNESSTNTIDEAFLNQVTDLNYCSSPIIDKQQTIGPPPGFENFPFNSSSTSDLLVSKTTNSNPTISSISNGANETSVSSSDTINFSQLLKSTNVDLQQQQQQQPQSIVGNAGNIRSLSSSSSHSPFISDEQSLFFPMSTQSYSSSSSSSSSSILHATSQIFSANAPSLSTTTTTTTTTIIKPNSAAKPHIPNSLSLYNNNHLSSSSSSSLITCNTIGSSLLSTTFDNDKKMTTDKRITPSHMFSSTNSFFTNEPADFTSSKSTNNRISTTNHQSSITARTSSSSTSSSTSSSIDEALIQLTQQQQQQTPNVNKLFNDEPISIFNYSSIQPKPTIDKQQQAVHDNINFLASMATASTPMTSESTWQQQIPSTSMSIDSSMNLKRKMRPIMLQQQQMKLSQSISRNNSANMHELIENLNELCYKGFDELNALIQEQRWVQSYVNTSASSIQSPSSSSSSLNGTNCCSSRILIVPEYFIFKCKKIEINASHVFDLLATGRAELRLRDLMFVFKSWKKIILNAEIIHQDEENKLRLSTEHPQSYYMTDAVLQSVFDRVSYAIRELCNITQQARAAFQYATLNIYQASSRQQQVSSQLSSTIQSSSPSSSIALAQLQAMRQQK</sequence>
<protein>
    <submittedName>
        <fullName evidence="2">Uncharacterized protein</fullName>
    </submittedName>
</protein>